<dbReference type="EMBL" id="CBXV010000007">
    <property type="protein sequence ID" value="CDM65988.1"/>
    <property type="molecule type" value="Genomic_DNA"/>
</dbReference>
<dbReference type="Pfam" id="PF01370">
    <property type="entry name" value="Epimerase"/>
    <property type="match status" value="1"/>
</dbReference>
<keyword evidence="3" id="KW-1185">Reference proteome</keyword>
<sequence>MKILITGGSGYLGTYLRRFFNADDFSRRSYCDILNPHDATIISDYDAVIHLAAHSDKSPAAAETCFRVNAEGTAHVLRHVRRGAIFIYASTKDVYGMHADRYEEVPETCPTDYCGQAAFEWSKLIGERYVDFYAQARDLRVCIFRLSPVYAPSSEGNQPSFVGNYIERISRNLPIRLPLDGTPRRDPLYVEDFARACRAFIDSNIRRGLYNLGAGVRHAASLREIVELIGRLMGREPLIEPSEATPVPVNYVADIARARAELDWEPIVSLEEGIRRIIG</sequence>
<dbReference type="PANTHER" id="PTHR43245">
    <property type="entry name" value="BIFUNCTIONAL POLYMYXIN RESISTANCE PROTEIN ARNA"/>
    <property type="match status" value="1"/>
</dbReference>
<dbReference type="AlphaFoldDB" id="A0A0B6WXJ7"/>
<organism evidence="2 3">
    <name type="scientific">Pyrinomonas methylaliphatogenes</name>
    <dbReference type="NCBI Taxonomy" id="454194"/>
    <lineage>
        <taxon>Bacteria</taxon>
        <taxon>Pseudomonadati</taxon>
        <taxon>Acidobacteriota</taxon>
        <taxon>Blastocatellia</taxon>
        <taxon>Blastocatellales</taxon>
        <taxon>Pyrinomonadaceae</taxon>
        <taxon>Pyrinomonas</taxon>
    </lineage>
</organism>
<reference evidence="2 3" key="1">
    <citation type="submission" date="2013-12" db="EMBL/GenBank/DDBJ databases">
        <authorList>
            <person name="Stott M."/>
        </authorList>
    </citation>
    <scope>NUCLEOTIDE SEQUENCE [LARGE SCALE GENOMIC DNA]</scope>
    <source>
        <strain evidence="2 3">K22</strain>
    </source>
</reference>
<dbReference type="OrthoDB" id="9811743at2"/>
<reference evidence="2 3" key="2">
    <citation type="submission" date="2015-01" db="EMBL/GenBank/DDBJ databases">
        <title>Complete genome sequence of Pyrinomonas methylaliphatogenes type strain K22T.</title>
        <authorList>
            <person name="Lee K.C.Y."/>
            <person name="Power J.F."/>
            <person name="Dunfield P.F."/>
            <person name="Morgan X.C."/>
            <person name="Huttenhower C."/>
            <person name="Stott M.B."/>
        </authorList>
    </citation>
    <scope>NUCLEOTIDE SEQUENCE [LARGE SCALE GENOMIC DNA]</scope>
    <source>
        <strain evidence="2 3">K22</strain>
    </source>
</reference>
<dbReference type="InterPro" id="IPR001509">
    <property type="entry name" value="Epimerase_deHydtase"/>
</dbReference>
<dbReference type="STRING" id="454194.PYK22_01997"/>
<name>A0A0B6WXJ7_9BACT</name>
<dbReference type="InterPro" id="IPR050177">
    <property type="entry name" value="Lipid_A_modif_metabolic_enz"/>
</dbReference>
<dbReference type="Proteomes" id="UP000031518">
    <property type="component" value="Unassembled WGS sequence"/>
</dbReference>
<evidence type="ECO:0000313" key="2">
    <source>
        <dbReference type="EMBL" id="CDM65988.1"/>
    </source>
</evidence>
<dbReference type="RefSeq" id="WP_041976803.1">
    <property type="nucleotide sequence ID" value="NZ_CBXV010000007.1"/>
</dbReference>
<dbReference type="SUPFAM" id="SSF51735">
    <property type="entry name" value="NAD(P)-binding Rossmann-fold domains"/>
    <property type="match status" value="1"/>
</dbReference>
<protein>
    <submittedName>
        <fullName evidence="2">Nucleoside-diphosphate-sugar epimerase</fullName>
    </submittedName>
</protein>
<evidence type="ECO:0000313" key="3">
    <source>
        <dbReference type="Proteomes" id="UP000031518"/>
    </source>
</evidence>
<dbReference type="InterPro" id="IPR036291">
    <property type="entry name" value="NAD(P)-bd_dom_sf"/>
</dbReference>
<evidence type="ECO:0000259" key="1">
    <source>
        <dbReference type="Pfam" id="PF01370"/>
    </source>
</evidence>
<feature type="domain" description="NAD-dependent epimerase/dehydratase" evidence="1">
    <location>
        <begin position="3"/>
        <end position="213"/>
    </location>
</feature>
<accession>A0A0B6WXJ7</accession>
<gene>
    <name evidence="2" type="ORF">PYK22_01997</name>
</gene>
<dbReference type="Gene3D" id="3.40.50.720">
    <property type="entry name" value="NAD(P)-binding Rossmann-like Domain"/>
    <property type="match status" value="1"/>
</dbReference>
<proteinExistence type="predicted"/>